<dbReference type="EMBL" id="JANEYG010000412">
    <property type="protein sequence ID" value="KAJ8909789.1"/>
    <property type="molecule type" value="Genomic_DNA"/>
</dbReference>
<proteinExistence type="predicted"/>
<sequence length="87" mass="10208">MSRDAQQIAMTGKSVKRVEPMKFPMLDRKRRTIDTRENLLERINLHCDEIRANVDALWRTQQSLIRRARKCITLEGAHVEPTYSANQ</sequence>
<organism evidence="1 2">
    <name type="scientific">Exocentrus adspersus</name>
    <dbReference type="NCBI Taxonomy" id="1586481"/>
    <lineage>
        <taxon>Eukaryota</taxon>
        <taxon>Metazoa</taxon>
        <taxon>Ecdysozoa</taxon>
        <taxon>Arthropoda</taxon>
        <taxon>Hexapoda</taxon>
        <taxon>Insecta</taxon>
        <taxon>Pterygota</taxon>
        <taxon>Neoptera</taxon>
        <taxon>Endopterygota</taxon>
        <taxon>Coleoptera</taxon>
        <taxon>Polyphaga</taxon>
        <taxon>Cucujiformia</taxon>
        <taxon>Chrysomeloidea</taxon>
        <taxon>Cerambycidae</taxon>
        <taxon>Lamiinae</taxon>
        <taxon>Acanthocinini</taxon>
        <taxon>Exocentrus</taxon>
    </lineage>
</organism>
<keyword evidence="2" id="KW-1185">Reference proteome</keyword>
<name>A0AAV8V6H1_9CUCU</name>
<dbReference type="AlphaFoldDB" id="A0AAV8V6H1"/>
<gene>
    <name evidence="1" type="ORF">NQ315_011199</name>
</gene>
<accession>A0AAV8V6H1</accession>
<dbReference type="Proteomes" id="UP001159042">
    <property type="component" value="Unassembled WGS sequence"/>
</dbReference>
<evidence type="ECO:0000313" key="1">
    <source>
        <dbReference type="EMBL" id="KAJ8909789.1"/>
    </source>
</evidence>
<protein>
    <submittedName>
        <fullName evidence="1">Uncharacterized protein</fullName>
    </submittedName>
</protein>
<comment type="caution">
    <text evidence="1">The sequence shown here is derived from an EMBL/GenBank/DDBJ whole genome shotgun (WGS) entry which is preliminary data.</text>
</comment>
<evidence type="ECO:0000313" key="2">
    <source>
        <dbReference type="Proteomes" id="UP001159042"/>
    </source>
</evidence>
<reference evidence="1 2" key="1">
    <citation type="journal article" date="2023" name="Insect Mol. Biol.">
        <title>Genome sequencing provides insights into the evolution of gene families encoding plant cell wall-degrading enzymes in longhorned beetles.</title>
        <authorList>
            <person name="Shin N.R."/>
            <person name="Okamura Y."/>
            <person name="Kirsch R."/>
            <person name="Pauchet Y."/>
        </authorList>
    </citation>
    <scope>NUCLEOTIDE SEQUENCE [LARGE SCALE GENOMIC DNA]</scope>
    <source>
        <strain evidence="1">EAD_L_NR</strain>
    </source>
</reference>